<dbReference type="Gene3D" id="2.160.10.10">
    <property type="entry name" value="Hexapeptide repeat proteins"/>
    <property type="match status" value="1"/>
</dbReference>
<evidence type="ECO:0000256" key="2">
    <source>
        <dbReference type="ARBA" id="ARBA00022679"/>
    </source>
</evidence>
<dbReference type="Pfam" id="PF00132">
    <property type="entry name" value="Hexapep"/>
    <property type="match status" value="1"/>
</dbReference>
<evidence type="ECO:0000256" key="1">
    <source>
        <dbReference type="ARBA" id="ARBA00007274"/>
    </source>
</evidence>
<dbReference type="RefSeq" id="WP_008622733.1">
    <property type="nucleotide sequence ID" value="NZ_JH376642.1"/>
</dbReference>
<accession>G5SVW7</accession>
<comment type="similarity">
    <text evidence="1">Belongs to the transferase hexapeptide repeat family.</text>
</comment>
<name>G5SVW7_9BACT</name>
<dbReference type="SUPFAM" id="SSF51161">
    <property type="entry name" value="Trimeric LpxA-like enzymes"/>
    <property type="match status" value="1"/>
</dbReference>
<organism evidence="4 5">
    <name type="scientific">Paraprevotella clara YIT 11840</name>
    <dbReference type="NCBI Taxonomy" id="762968"/>
    <lineage>
        <taxon>Bacteria</taxon>
        <taxon>Pseudomonadati</taxon>
        <taxon>Bacteroidota</taxon>
        <taxon>Bacteroidia</taxon>
        <taxon>Bacteroidales</taxon>
        <taxon>Prevotellaceae</taxon>
        <taxon>Paraprevotella</taxon>
    </lineage>
</organism>
<dbReference type="InterPro" id="IPR045304">
    <property type="entry name" value="LbH_SAT"/>
</dbReference>
<dbReference type="PATRIC" id="fig|762968.3.peg.3099"/>
<keyword evidence="5" id="KW-1185">Reference proteome</keyword>
<evidence type="ECO:0000313" key="4">
    <source>
        <dbReference type="EMBL" id="EHG98432.1"/>
    </source>
</evidence>
<sequence length="145" mass="15866">MRLIRSVQAIFIVFASYKEFRSVVYKRLGKIRILTSWIIKGQDCLYICIKDIEGGLIIQHGFSTIINAKKIGKNCHIYQQVTIGFNGTESPIIGDNVRICCGAKVIGGIHVGNNVVIGANAVVCKDIPDNVVVAGVPAKIIRNLQ</sequence>
<dbReference type="AlphaFoldDB" id="G5SVW7"/>
<dbReference type="GeneID" id="93558734"/>
<comment type="caution">
    <text evidence="4">The sequence shown here is derived from an EMBL/GenBank/DDBJ whole genome shotgun (WGS) entry which is preliminary data.</text>
</comment>
<dbReference type="InterPro" id="IPR011004">
    <property type="entry name" value="Trimer_LpxA-like_sf"/>
</dbReference>
<dbReference type="EMBL" id="AFFY01000074">
    <property type="protein sequence ID" value="EHG98432.1"/>
    <property type="molecule type" value="Genomic_DNA"/>
</dbReference>
<dbReference type="InterPro" id="IPR001451">
    <property type="entry name" value="Hexapep"/>
</dbReference>
<evidence type="ECO:0000313" key="5">
    <source>
        <dbReference type="Proteomes" id="UP000003598"/>
    </source>
</evidence>
<protein>
    <submittedName>
        <fullName evidence="4">Bacterial transferase hexapeptide repeat protein</fullName>
    </submittedName>
</protein>
<gene>
    <name evidence="4" type="ORF">HMPREF9441_03538</name>
</gene>
<dbReference type="STRING" id="762968.HMPREF9441_03538"/>
<dbReference type="OrthoDB" id="9814490at2"/>
<dbReference type="HOGENOM" id="CLU_051638_10_2_10"/>
<reference evidence="4 5" key="1">
    <citation type="submission" date="2011-03" db="EMBL/GenBank/DDBJ databases">
        <authorList>
            <person name="Weinstock G."/>
            <person name="Sodergren E."/>
            <person name="Clifton S."/>
            <person name="Fulton L."/>
            <person name="Fulton B."/>
            <person name="Courtney L."/>
            <person name="Fronick C."/>
            <person name="Harrison M."/>
            <person name="Strong C."/>
            <person name="Farmer C."/>
            <person name="Delahaunty K."/>
            <person name="Markovic C."/>
            <person name="Hall O."/>
            <person name="Minx P."/>
            <person name="Tomlinson C."/>
            <person name="Mitreva M."/>
            <person name="Hou S."/>
            <person name="Chen J."/>
            <person name="Wollam A."/>
            <person name="Pepin K.H."/>
            <person name="Johnson M."/>
            <person name="Bhonagiri V."/>
            <person name="Zhang X."/>
            <person name="Suruliraj S."/>
            <person name="Warren W."/>
            <person name="Chinwalla A."/>
            <person name="Mardis E.R."/>
            <person name="Wilson R.K."/>
        </authorList>
    </citation>
    <scope>NUCLEOTIDE SEQUENCE [LARGE SCALE GENOMIC DNA]</scope>
    <source>
        <strain evidence="4 5">YIT 11840</strain>
    </source>
</reference>
<keyword evidence="2 4" id="KW-0808">Transferase</keyword>
<keyword evidence="3" id="KW-0012">Acyltransferase</keyword>
<evidence type="ECO:0000256" key="3">
    <source>
        <dbReference type="ARBA" id="ARBA00023315"/>
    </source>
</evidence>
<dbReference type="eggNOG" id="COG1045">
    <property type="taxonomic scope" value="Bacteria"/>
</dbReference>
<dbReference type="CDD" id="cd03354">
    <property type="entry name" value="LbH_SAT"/>
    <property type="match status" value="1"/>
</dbReference>
<dbReference type="PANTHER" id="PTHR42811">
    <property type="entry name" value="SERINE ACETYLTRANSFERASE"/>
    <property type="match status" value="1"/>
</dbReference>
<dbReference type="GO" id="GO:0016746">
    <property type="term" value="F:acyltransferase activity"/>
    <property type="evidence" value="ECO:0007669"/>
    <property type="project" value="UniProtKB-KW"/>
</dbReference>
<dbReference type="Proteomes" id="UP000003598">
    <property type="component" value="Unassembled WGS sequence"/>
</dbReference>
<proteinExistence type="inferred from homology"/>